<dbReference type="InterPro" id="IPR013950">
    <property type="entry name" value="Mis14/Nsl1"/>
</dbReference>
<organism evidence="1 2">
    <name type="scientific">Kryptolebias marmoratus</name>
    <name type="common">Mangrove killifish</name>
    <name type="synonym">Rivulus marmoratus</name>
    <dbReference type="NCBI Taxonomy" id="37003"/>
    <lineage>
        <taxon>Eukaryota</taxon>
        <taxon>Metazoa</taxon>
        <taxon>Chordata</taxon>
        <taxon>Craniata</taxon>
        <taxon>Vertebrata</taxon>
        <taxon>Euteleostomi</taxon>
        <taxon>Actinopterygii</taxon>
        <taxon>Neopterygii</taxon>
        <taxon>Teleostei</taxon>
        <taxon>Neoteleostei</taxon>
        <taxon>Acanthomorphata</taxon>
        <taxon>Ovalentaria</taxon>
        <taxon>Atherinomorphae</taxon>
        <taxon>Cyprinodontiformes</taxon>
        <taxon>Rivulidae</taxon>
        <taxon>Kryptolebias</taxon>
    </lineage>
</organism>
<keyword evidence="2" id="KW-1185">Reference proteome</keyword>
<sequence length="253" mass="28351">MEAEKSEASTNEETNQEYRVQVTSKKKVADLINRFKEVLNSALDEQPDISEETKIHLLQDLLSNFEAAVQINVLVNGQTWEESPDVEAEAVDLESLLDDTIVETTRRRRTYPRKILPHVVHALKAERKIMGLYEETVKAEDFMKDADQESIMSEVSAAAPGVVKQAIQVIKSINTLQKQAEGLREILHTEPSLASLEIHREVLGFSSQSHALPPASARIRQPIKRAVEETATAEGYVPRAKKPECIMGEDNPE</sequence>
<dbReference type="OMA" id="AWQETSD"/>
<dbReference type="Ensembl" id="ENSKMAT00000020642.1">
    <property type="protein sequence ID" value="ENSKMAP00000020374.1"/>
    <property type="gene ID" value="ENSKMAG00000015144.1"/>
</dbReference>
<dbReference type="KEGG" id="kmr:108242540"/>
<dbReference type="GeneID" id="108242540"/>
<dbReference type="PANTHER" id="PTHR31749">
    <property type="entry name" value="KINETOCHORE-ASSOCIATED PROTEIN NSL1 HOMOLOG"/>
    <property type="match status" value="1"/>
</dbReference>
<reference evidence="1" key="2">
    <citation type="submission" date="2025-09" db="UniProtKB">
        <authorList>
            <consortium name="Ensembl"/>
        </authorList>
    </citation>
    <scope>IDENTIFICATION</scope>
</reference>
<name>A0A3Q3B7P7_KRYMA</name>
<dbReference type="GeneTree" id="ENSGT00390000001374"/>
<reference evidence="1" key="1">
    <citation type="submission" date="2025-08" db="UniProtKB">
        <authorList>
            <consortium name="Ensembl"/>
        </authorList>
    </citation>
    <scope>IDENTIFICATION</scope>
</reference>
<dbReference type="STRING" id="37003.ENSKMAP00000020374"/>
<evidence type="ECO:0000313" key="2">
    <source>
        <dbReference type="Proteomes" id="UP000264800"/>
    </source>
</evidence>
<proteinExistence type="predicted"/>
<dbReference type="GO" id="GO:0000444">
    <property type="term" value="C:MIS12/MIND type complex"/>
    <property type="evidence" value="ECO:0007669"/>
    <property type="project" value="TreeGrafter"/>
</dbReference>
<protein>
    <submittedName>
        <fullName evidence="1">NSL1 component of MIS12 kinetochore complex</fullName>
    </submittedName>
</protein>
<dbReference type="AlphaFoldDB" id="A0A3Q3B7P7"/>
<evidence type="ECO:0000313" key="1">
    <source>
        <dbReference type="Ensembl" id="ENSKMAP00000020374.1"/>
    </source>
</evidence>
<dbReference type="OrthoDB" id="5973266at2759"/>
<dbReference type="Pfam" id="PF08641">
    <property type="entry name" value="Mis14"/>
    <property type="match status" value="1"/>
</dbReference>
<accession>A0A3Q3B7P7</accession>
<dbReference type="PANTHER" id="PTHR31749:SF3">
    <property type="entry name" value="KINETOCHORE-ASSOCIATED PROTEIN NSL1 HOMOLOG"/>
    <property type="match status" value="1"/>
</dbReference>
<dbReference type="Proteomes" id="UP000264800">
    <property type="component" value="Unplaced"/>
</dbReference>
<dbReference type="CTD" id="25936"/>
<dbReference type="GO" id="GO:0000070">
    <property type="term" value="P:mitotic sister chromatid segregation"/>
    <property type="evidence" value="ECO:0007669"/>
    <property type="project" value="InterPro"/>
</dbReference>
<dbReference type="RefSeq" id="XP_017282906.1">
    <property type="nucleotide sequence ID" value="XM_017427417.3"/>
</dbReference>